<dbReference type="PANTHER" id="PTHR33295:SF20">
    <property type="entry name" value="ATPASE"/>
    <property type="match status" value="1"/>
</dbReference>
<name>A0A1M6C1N0_9FIRM</name>
<evidence type="ECO:0000313" key="3">
    <source>
        <dbReference type="EMBL" id="SHI54926.1"/>
    </source>
</evidence>
<evidence type="ECO:0000313" key="4">
    <source>
        <dbReference type="Proteomes" id="UP000184052"/>
    </source>
</evidence>
<reference evidence="3 4" key="1">
    <citation type="submission" date="2016-11" db="EMBL/GenBank/DDBJ databases">
        <authorList>
            <person name="Jaros S."/>
            <person name="Januszkiewicz K."/>
            <person name="Wedrychowicz H."/>
        </authorList>
    </citation>
    <scope>NUCLEOTIDE SEQUENCE [LARGE SCALE GENOMIC DNA]</scope>
    <source>
        <strain evidence="3 4">DSM 17477</strain>
    </source>
</reference>
<dbReference type="InterPro" id="IPR041682">
    <property type="entry name" value="AAA_14"/>
</dbReference>
<dbReference type="Proteomes" id="UP000184052">
    <property type="component" value="Unassembled WGS sequence"/>
</dbReference>
<evidence type="ECO:0000259" key="2">
    <source>
        <dbReference type="Pfam" id="PF13635"/>
    </source>
</evidence>
<evidence type="ECO:0000259" key="1">
    <source>
        <dbReference type="Pfam" id="PF13173"/>
    </source>
</evidence>
<proteinExistence type="predicted"/>
<dbReference type="STRING" id="1121476.SAMN02745751_00549"/>
<feature type="domain" description="DUF4143" evidence="2">
    <location>
        <begin position="198"/>
        <end position="338"/>
    </location>
</feature>
<keyword evidence="4" id="KW-1185">Reference proteome</keyword>
<accession>A0A1M6C1N0</accession>
<dbReference type="SUPFAM" id="SSF52540">
    <property type="entry name" value="P-loop containing nucleoside triphosphate hydrolases"/>
    <property type="match status" value="1"/>
</dbReference>
<dbReference type="Pfam" id="PF13173">
    <property type="entry name" value="AAA_14"/>
    <property type="match status" value="1"/>
</dbReference>
<organism evidence="3 4">
    <name type="scientific">Dethiosulfatibacter aminovorans DSM 17477</name>
    <dbReference type="NCBI Taxonomy" id="1121476"/>
    <lineage>
        <taxon>Bacteria</taxon>
        <taxon>Bacillati</taxon>
        <taxon>Bacillota</taxon>
        <taxon>Tissierellia</taxon>
        <taxon>Dethiosulfatibacter</taxon>
    </lineage>
</organism>
<feature type="domain" description="AAA" evidence="1">
    <location>
        <begin position="20"/>
        <end position="148"/>
    </location>
</feature>
<dbReference type="InterPro" id="IPR025420">
    <property type="entry name" value="DUF4143"/>
</dbReference>
<dbReference type="OrthoDB" id="9801684at2"/>
<dbReference type="Pfam" id="PF13635">
    <property type="entry name" value="DUF4143"/>
    <property type="match status" value="1"/>
</dbReference>
<dbReference type="AlphaFoldDB" id="A0A1M6C1N0"/>
<dbReference type="PANTHER" id="PTHR33295">
    <property type="entry name" value="ATPASE"/>
    <property type="match status" value="1"/>
</dbReference>
<evidence type="ECO:0008006" key="5">
    <source>
        <dbReference type="Google" id="ProtNLM"/>
    </source>
</evidence>
<dbReference type="EMBL" id="FQZL01000005">
    <property type="protein sequence ID" value="SHI54926.1"/>
    <property type="molecule type" value="Genomic_DNA"/>
</dbReference>
<dbReference type="InterPro" id="IPR027417">
    <property type="entry name" value="P-loop_NTPase"/>
</dbReference>
<gene>
    <name evidence="3" type="ORF">SAMN02745751_00549</name>
</gene>
<sequence length="404" mass="46389">MIERKEYLNKLIDFKDKDIIKVVTGVRRCGKSTLFALFMDYLKENGVDEKQIISINLESVEYDGLRDYKSLNDYIAAKLNNGMNYVFIDEVQNCIEFERAVDSLYIKKNVDIYVTGSNAYMLSGELATLLSGRYVTVDMLPFSFREYCDAFSYSNLSVDEKFNDYIRLGSFPYISSLEQNEQMIKPYLEGIYNTILIKDVASREGISDISLLESIIKTIASSIGSPISINKIANTLNSYGRKISVNTVEKYVRALTDSYIFYKVDRYDIKGRQYLKTHGKYYIVDTGMRRMLLSSASSDIGHVIENIVFLELLRRGYKVNIGKLAQKEVDFVAQKYEGTEYYQVAASVMDENTLKRELAPLDSIPDHYPKVLLTLDRIGQNSNYKGIRQINLIDWLLDGETTRL</sequence>
<dbReference type="RefSeq" id="WP_073046759.1">
    <property type="nucleotide sequence ID" value="NZ_FQZL01000005.1"/>
</dbReference>
<protein>
    <recommendedName>
        <fullName evidence="5">AAA+ ATPase domain-containing protein</fullName>
    </recommendedName>
</protein>